<gene>
    <name evidence="11" type="ORF">H9867_04500</name>
</gene>
<reference evidence="11" key="2">
    <citation type="submission" date="2021-04" db="EMBL/GenBank/DDBJ databases">
        <authorList>
            <person name="Gilroy R."/>
        </authorList>
    </citation>
    <scope>NUCLEOTIDE SEQUENCE</scope>
    <source>
        <strain evidence="11">4376</strain>
    </source>
</reference>
<evidence type="ECO:0000259" key="10">
    <source>
        <dbReference type="Pfam" id="PF00909"/>
    </source>
</evidence>
<dbReference type="Proteomes" id="UP000824189">
    <property type="component" value="Unassembled WGS sequence"/>
</dbReference>
<dbReference type="SUPFAM" id="SSF111352">
    <property type="entry name" value="Ammonium transporter"/>
    <property type="match status" value="1"/>
</dbReference>
<comment type="subcellular location">
    <subcellularLocation>
        <location evidence="9">Cell membrane</location>
        <topology evidence="9">Multi-pass membrane protein</topology>
    </subcellularLocation>
    <subcellularLocation>
        <location evidence="1">Membrane</location>
        <topology evidence="1">Multi-pass membrane protein</topology>
    </subcellularLocation>
</comment>
<dbReference type="NCBIfam" id="TIGR00836">
    <property type="entry name" value="amt"/>
    <property type="match status" value="1"/>
</dbReference>
<feature type="transmembrane region" description="Helical" evidence="9">
    <location>
        <begin position="292"/>
        <end position="309"/>
    </location>
</feature>
<proteinExistence type="inferred from homology"/>
<dbReference type="Pfam" id="PF00909">
    <property type="entry name" value="Ammonium_transp"/>
    <property type="match status" value="1"/>
</dbReference>
<feature type="domain" description="Ammonium transporter AmtB-like" evidence="10">
    <location>
        <begin position="15"/>
        <end position="434"/>
    </location>
</feature>
<name>A0A9D1UPT1_9CORY</name>
<evidence type="ECO:0000256" key="1">
    <source>
        <dbReference type="ARBA" id="ARBA00004141"/>
    </source>
</evidence>
<dbReference type="InterPro" id="IPR029020">
    <property type="entry name" value="Ammonium/urea_transptr"/>
</dbReference>
<dbReference type="PANTHER" id="PTHR43029:SF10">
    <property type="entry name" value="AMMONIUM TRANSPORTER MEP2"/>
    <property type="match status" value="1"/>
</dbReference>
<keyword evidence="4 9" id="KW-0812">Transmembrane</keyword>
<evidence type="ECO:0000256" key="9">
    <source>
        <dbReference type="RuleBase" id="RU362002"/>
    </source>
</evidence>
<feature type="transmembrane region" description="Helical" evidence="9">
    <location>
        <begin position="315"/>
        <end position="334"/>
    </location>
</feature>
<organism evidence="11 12">
    <name type="scientific">Candidatus Corynebacterium gallistercoris</name>
    <dbReference type="NCBI Taxonomy" id="2838530"/>
    <lineage>
        <taxon>Bacteria</taxon>
        <taxon>Bacillati</taxon>
        <taxon>Actinomycetota</taxon>
        <taxon>Actinomycetes</taxon>
        <taxon>Mycobacteriales</taxon>
        <taxon>Corynebacteriaceae</taxon>
        <taxon>Corynebacterium</taxon>
    </lineage>
</organism>
<dbReference type="EMBL" id="DXFZ01000054">
    <property type="protein sequence ID" value="HIW95729.1"/>
    <property type="molecule type" value="Genomic_DNA"/>
</dbReference>
<feature type="transmembrane region" description="Helical" evidence="9">
    <location>
        <begin position="346"/>
        <end position="366"/>
    </location>
</feature>
<comment type="similarity">
    <text evidence="2 9">Belongs to the ammonia transporter channel (TC 1.A.11.2) family.</text>
</comment>
<dbReference type="GO" id="GO:0005886">
    <property type="term" value="C:plasma membrane"/>
    <property type="evidence" value="ECO:0007669"/>
    <property type="project" value="UniProtKB-SubCell"/>
</dbReference>
<keyword evidence="6 9" id="KW-0472">Membrane</keyword>
<comment type="caution">
    <text evidence="11">The sequence shown here is derived from an EMBL/GenBank/DDBJ whole genome shotgun (WGS) entry which is preliminary data.</text>
</comment>
<keyword evidence="3 9" id="KW-0813">Transport</keyword>
<dbReference type="PANTHER" id="PTHR43029">
    <property type="entry name" value="AMMONIUM TRANSPORTER MEP2"/>
    <property type="match status" value="1"/>
</dbReference>
<dbReference type="InterPro" id="IPR001905">
    <property type="entry name" value="Ammonium_transpt"/>
</dbReference>
<keyword evidence="5 9" id="KW-1133">Transmembrane helix</keyword>
<sequence length="451" mass="47160">MNTEQMQAASGNASWMLISAALVLLMTPALALFYGGMSRQKSALNMMMMSFASMGVVGVVYVLWGWSMSYGTESIGGVFANPLEFFGLKDSITDATGQYIEGASGYANIIDVSFQITFAMIAVAIISGSLANRVKFRTWLVFTAAWVTLAYFPMAHMVWGGGLLGEGPDSLAAKIFGSVEEAGETVAVVAPIDFAGGTVVHINAGIAGLVLALIIGQSHGFLKREDRPHNLPFVMLGAALLWFGWFGFNAGSAFAADGLAGLAWMNTTAATCAAMLGWLAVERLRDGRVTSLGAASGVVAGLVTITPAAGDLTPMTSLIVGFIGGCLAAVGVGMKYYFKFDDSLDVVGLHLVAGVWGTVACGLFATDAGLLTGGGSDGAKLLALQVIIAVVAAAYCAVVTSAIALVLKFTMGWRISNEEETTGIDSALHGESAYDYEDYAQERESRLETTR</sequence>
<evidence type="ECO:0000256" key="7">
    <source>
        <dbReference type="ARBA" id="ARBA00023177"/>
    </source>
</evidence>
<evidence type="ECO:0000256" key="3">
    <source>
        <dbReference type="ARBA" id="ARBA00022448"/>
    </source>
</evidence>
<feature type="transmembrane region" description="Helical" evidence="9">
    <location>
        <begin position="138"/>
        <end position="159"/>
    </location>
</feature>
<dbReference type="Gene3D" id="1.10.3430.10">
    <property type="entry name" value="Ammonium transporter AmtB like domains"/>
    <property type="match status" value="1"/>
</dbReference>
<evidence type="ECO:0000256" key="6">
    <source>
        <dbReference type="ARBA" id="ARBA00023136"/>
    </source>
</evidence>
<accession>A0A9D1UPT1</accession>
<feature type="transmembrane region" description="Helical" evidence="9">
    <location>
        <begin position="262"/>
        <end position="280"/>
    </location>
</feature>
<evidence type="ECO:0000256" key="2">
    <source>
        <dbReference type="ARBA" id="ARBA00005887"/>
    </source>
</evidence>
<protein>
    <recommendedName>
        <fullName evidence="8 9">Ammonium transporter</fullName>
    </recommendedName>
</protein>
<evidence type="ECO:0000256" key="8">
    <source>
        <dbReference type="ARBA" id="ARBA00050025"/>
    </source>
</evidence>
<dbReference type="GO" id="GO:0008519">
    <property type="term" value="F:ammonium channel activity"/>
    <property type="evidence" value="ECO:0007669"/>
    <property type="project" value="InterPro"/>
</dbReference>
<keyword evidence="7 9" id="KW-0924">Ammonia transport</keyword>
<dbReference type="InterPro" id="IPR024041">
    <property type="entry name" value="NH4_transpt_AmtB-like_dom"/>
</dbReference>
<feature type="transmembrane region" description="Helical" evidence="9">
    <location>
        <begin position="234"/>
        <end position="256"/>
    </location>
</feature>
<feature type="transmembrane region" description="Helical" evidence="9">
    <location>
        <begin position="46"/>
        <end position="64"/>
    </location>
</feature>
<feature type="transmembrane region" description="Helical" evidence="9">
    <location>
        <begin position="386"/>
        <end position="407"/>
    </location>
</feature>
<feature type="transmembrane region" description="Helical" evidence="9">
    <location>
        <begin position="200"/>
        <end position="222"/>
    </location>
</feature>
<evidence type="ECO:0000313" key="12">
    <source>
        <dbReference type="Proteomes" id="UP000824189"/>
    </source>
</evidence>
<evidence type="ECO:0000256" key="5">
    <source>
        <dbReference type="ARBA" id="ARBA00022989"/>
    </source>
</evidence>
<reference evidence="11" key="1">
    <citation type="journal article" date="2021" name="PeerJ">
        <title>Extensive microbial diversity within the chicken gut microbiome revealed by metagenomics and culture.</title>
        <authorList>
            <person name="Gilroy R."/>
            <person name="Ravi A."/>
            <person name="Getino M."/>
            <person name="Pursley I."/>
            <person name="Horton D.L."/>
            <person name="Alikhan N.F."/>
            <person name="Baker D."/>
            <person name="Gharbi K."/>
            <person name="Hall N."/>
            <person name="Watson M."/>
            <person name="Adriaenssens E.M."/>
            <person name="Foster-Nyarko E."/>
            <person name="Jarju S."/>
            <person name="Secka A."/>
            <person name="Antonio M."/>
            <person name="Oren A."/>
            <person name="Chaudhuri R.R."/>
            <person name="La Ragione R."/>
            <person name="Hildebrand F."/>
            <person name="Pallen M.J."/>
        </authorList>
    </citation>
    <scope>NUCLEOTIDE SEQUENCE</scope>
    <source>
        <strain evidence="11">4376</strain>
    </source>
</reference>
<dbReference type="AlphaFoldDB" id="A0A9D1UPT1"/>
<evidence type="ECO:0000256" key="4">
    <source>
        <dbReference type="ARBA" id="ARBA00022692"/>
    </source>
</evidence>
<evidence type="ECO:0000313" key="11">
    <source>
        <dbReference type="EMBL" id="HIW95729.1"/>
    </source>
</evidence>
<feature type="transmembrane region" description="Helical" evidence="9">
    <location>
        <begin position="112"/>
        <end position="131"/>
    </location>
</feature>
<feature type="transmembrane region" description="Helical" evidence="9">
    <location>
        <begin position="12"/>
        <end position="34"/>
    </location>
</feature>